<reference evidence="3 4" key="1">
    <citation type="submission" date="2017-09" db="EMBL/GenBank/DDBJ databases">
        <title>Genome sequencing of Besnoitia besnoiti strain Bb-Ger1.</title>
        <authorList>
            <person name="Schares G."/>
            <person name="Venepally P."/>
            <person name="Lorenzi H.A."/>
        </authorList>
    </citation>
    <scope>NUCLEOTIDE SEQUENCE [LARGE SCALE GENOMIC DNA]</scope>
    <source>
        <strain evidence="3 4">Bb-Ger1</strain>
    </source>
</reference>
<proteinExistence type="predicted"/>
<feature type="compositionally biased region" description="Basic and acidic residues" evidence="1">
    <location>
        <begin position="816"/>
        <end position="831"/>
    </location>
</feature>
<feature type="compositionally biased region" description="Basic and acidic residues" evidence="1">
    <location>
        <begin position="708"/>
        <end position="723"/>
    </location>
</feature>
<feature type="compositionally biased region" description="Basic and acidic residues" evidence="1">
    <location>
        <begin position="187"/>
        <end position="203"/>
    </location>
</feature>
<name>A0A2A9M8V0_BESBE</name>
<evidence type="ECO:0000313" key="4">
    <source>
        <dbReference type="Proteomes" id="UP000224006"/>
    </source>
</evidence>
<dbReference type="GeneID" id="40306425"/>
<sequence>MERPRPRGKPERLGPSAACTALLFGVFYLTAAAGVEGGEPSPDLAGLSSSSVLPGEGEKRKWQLRVSNAEASRVHSDGFEGWLDRLDEASSLQALPHATVTSFGNGAGGKAERLFSEATASSALPAERALTQRPGLTAAFEAETEEQRAAVADGADENQYRTIEGANSQRLGSAIDTSSKARAPLAEGEHAEAGSHDTRHEEEGLSGVQQEHSPESEEDTEDARPDAAATRQHSAPRHAELTESDDDFSPETHTAALLPHRAPTEDLNREEKTKQKEGSPAKKTSVEPPSAQQQNVASDRESGDPEGDRVIEERQVRGHPHRAEAPATASLPPQHGEAEGGLTHDSSNASRDETTLARPLHAAESPDPARAVQATPPSSSIAAGTEGEAPDPLRGRGQESSPPGGPIAGEPRTQNTEDPAASREKDEYRSKKTPQNFSPLEADSEQINEAQDAQERGGAIEQETFESLHITLEDVVEELPREAASAETRGNTTEIHPAPTADVSGPPPASEFDSEESRDSVRAADLSSSTQNNGRTRDQAAHEHTQPLVLQRGPEGTAAASHAGETVDSESVNEIEEHEEAPNSAPQVAGRIYSSDEFGGTEMTDADGNEPLWNGDRTSTSVSHDIKNTGETKAAALAATEVAVLEAERTNVRKERTQDGEAVTDRGGHSYGEHRQKTAGSADRDEEYSRQNVQSHNPGEPLDQDVEEAWRDRAEKGTPKSVEEAVGQWKPPAGDDERSEERADSETPSREAGEGEDKSSAEEEKHAAILNAAEDPSGLSDSKARWSAVRATSEGREPDFGSQDGSHSSEGTGDDAATKGEKQRRDDERNIQTEATTVYHQLESMINDELVTYPSPSDTPSASTEVAVVDAFALESESLLGGVDASQASLAVELPSLDPETAEDAAATRRGAGECLSQESDPEASADSQLPPSPPALEPDALSPPSAAAAVQEEETEGEWPVAAGDASEDFQLSQEAFSPRRHPEVEPPVALHDREAADQEFLETAEESAEAVSDRTLQRTGAQEANSESHADGARRPEAEGTAAQHASHSPAEGTLHEAELDAVDVEEEAPGRVDQLQKSDPRAISSEISSAPRGDPKEDQQTPEGGVAIYEGRTPETGEDLARRVAAGESAKDSESLQTSDQTEPAAVASQNAAEASASSLASVGPNPPTLAAAAEQGPRKAGEYLPQRETTEPYGSISAEGGAPHLASSEPQALQTPAASSAEVPLESSPEGSAPAAAELTSRTPAPPPFKRPEAVVHETNQPGHEPFGGPAHAVLLSQTHVHPASSPGLQLVPALLQVSPGDPPSAEASLALPPSRAVSGAAPVSLEALAEAAEGDEAAAPVADGGAEPRVHVQALQIADTPPAPPSRMDAASRTLLPSEAPAAHAETLVSTIAGMAGPSAGASGWNLPLVVASADVTHQAVAGDRESSAETATESDLPPPEVAAPPPASAASGPPAETGARETWATLDAAVSGVDIITIPDNFADLIRNPGVQPHRPMSVPQPTSAKNSSTDTTPKKAKSAPKKVFDPSLLQNPTMFDQFMEQEAAEGITPGEDLTAAPLAAVDVPESSVASQPPNLPPEGIPPQDDGGEDGDPNGDEDEEDDEDDEEEEPEEEEPEPRRTYPVALPLPMPISFPWIGNLMGGGLGALSVRGPPSAQSDAFAVPPVDPAAHLGVGSGVPPNLAPPIPLKVEEGIVSSMAPATALPSLRASSAATAPASPLMGSPYPPSPPAGAFLARPTGPAPVSAPGYGLQPPDAFLAQAGAHGPGASAAVPIVGVPGGSASLQSFTHAGVAGAAAPGAQAQPSHAAFPSGAPPMPGSHRLANPAPAGGNGAPASGIGVRPLVAGGEGGSGSFSGLPAVRDPAAAATATSIRLPKLNALPSGSPPFEGLPGMRNPPPGWDLAAPGQHALSESSSAIPAYASPLHSLSPYPAVQPNPSSPFASSTLGAPISGGPSPPTPAIPTPATAASQFMRAPTSSSASTVATGASPAASRGYAGSLGPSSSSTGLTSLVYSSTSSSAFDGSSGTDQAARGGAANSAAASAARAASPARVGPSLPSSAMTAGSGIKTHESAGSGGLAAAGSAAASVARQLPGATAAMPAIVQSADQLFTSTSSFVGVGNTLVKSFPFEEAIEWSQQVNDARRQKKGQPPAHLGEPWVRCVSSGMTCCVPQKAVGGDWKKRPPYLNDSPADSRACQAHFVPMQNAVCASTAYEDNECGIQRMETSQFVLFRHVLNIRGSKSLKAICQCRWELRPDSTPAVDGRTAVLAGIDDQKSHSERGVAPAGTPIEGFASWQFSKKAIAEKQQKREKTSKMAQGVGAALKATALLTQQGSDAMHSSLAGMERAAGDPVAQVQEIRGGVEAIADLLMKTGETTSAMSMVAKALDDLAYIQKK</sequence>
<comment type="caution">
    <text evidence="3">The sequence shown here is derived from an EMBL/GenBank/DDBJ whole genome shotgun (WGS) entry which is preliminary data.</text>
</comment>
<evidence type="ECO:0000256" key="2">
    <source>
        <dbReference type="SAM" id="SignalP"/>
    </source>
</evidence>
<feature type="region of interest" description="Disordered" evidence="1">
    <location>
        <begin position="150"/>
        <end position="629"/>
    </location>
</feature>
<feature type="compositionally biased region" description="Basic and acidic residues" evidence="1">
    <location>
        <begin position="262"/>
        <end position="280"/>
    </location>
</feature>
<feature type="compositionally biased region" description="Basic and acidic residues" evidence="1">
    <location>
        <begin position="1071"/>
        <end position="1083"/>
    </location>
</feature>
<evidence type="ECO:0008006" key="5">
    <source>
        <dbReference type="Google" id="ProtNLM"/>
    </source>
</evidence>
<feature type="compositionally biased region" description="Basic and acidic residues" evidence="1">
    <location>
        <begin position="982"/>
        <end position="998"/>
    </location>
</feature>
<feature type="region of interest" description="Disordered" evidence="1">
    <location>
        <begin position="1800"/>
        <end position="1839"/>
    </location>
</feature>
<feature type="compositionally biased region" description="Low complexity" evidence="1">
    <location>
        <begin position="938"/>
        <end position="950"/>
    </location>
</feature>
<feature type="region of interest" description="Disordered" evidence="1">
    <location>
        <begin position="1881"/>
        <end position="1914"/>
    </location>
</feature>
<feature type="compositionally biased region" description="Basic and acidic residues" evidence="1">
    <location>
        <begin position="733"/>
        <end position="767"/>
    </location>
</feature>
<feature type="compositionally biased region" description="Basic and acidic residues" evidence="1">
    <location>
        <begin position="1028"/>
        <end position="1040"/>
    </location>
</feature>
<feature type="compositionally biased region" description="Basic and acidic residues" evidence="1">
    <location>
        <begin position="1115"/>
        <end position="1125"/>
    </location>
</feature>
<accession>A0A2A9M8V0</accession>
<feature type="compositionally biased region" description="Acidic residues" evidence="1">
    <location>
        <begin position="1592"/>
        <end position="1621"/>
    </location>
</feature>
<feature type="region of interest" description="Disordered" evidence="1">
    <location>
        <begin position="894"/>
        <end position="1275"/>
    </location>
</feature>
<feature type="compositionally biased region" description="Polar residues" evidence="1">
    <location>
        <begin position="165"/>
        <end position="180"/>
    </location>
</feature>
<protein>
    <recommendedName>
        <fullName evidence="5">Transmembrane protein</fullName>
    </recommendedName>
</protein>
<organism evidence="3 4">
    <name type="scientific">Besnoitia besnoiti</name>
    <name type="common">Apicomplexan protozoan</name>
    <dbReference type="NCBI Taxonomy" id="94643"/>
    <lineage>
        <taxon>Eukaryota</taxon>
        <taxon>Sar</taxon>
        <taxon>Alveolata</taxon>
        <taxon>Apicomplexa</taxon>
        <taxon>Conoidasida</taxon>
        <taxon>Coccidia</taxon>
        <taxon>Eucoccidiorida</taxon>
        <taxon>Eimeriorina</taxon>
        <taxon>Sarcocystidae</taxon>
        <taxon>Besnoitia</taxon>
    </lineage>
</organism>
<gene>
    <name evidence="3" type="ORF">BESB_013630</name>
</gene>
<feature type="compositionally biased region" description="Low complexity" evidence="1">
    <location>
        <begin position="1228"/>
        <end position="1243"/>
    </location>
</feature>
<feature type="compositionally biased region" description="Low complexity" evidence="1">
    <location>
        <begin position="1148"/>
        <end position="1165"/>
    </location>
</feature>
<feature type="compositionally biased region" description="Acidic residues" evidence="1">
    <location>
        <begin position="999"/>
        <end position="1010"/>
    </location>
</feature>
<feature type="signal peptide" evidence="2">
    <location>
        <begin position="1"/>
        <end position="37"/>
    </location>
</feature>
<feature type="compositionally biased region" description="Basic and acidic residues" evidence="1">
    <location>
        <begin position="298"/>
        <end position="324"/>
    </location>
</feature>
<evidence type="ECO:0000313" key="3">
    <source>
        <dbReference type="EMBL" id="PFH32751.1"/>
    </source>
</evidence>
<feature type="region of interest" description="Disordered" evidence="1">
    <location>
        <begin position="1569"/>
        <end position="1629"/>
    </location>
</feature>
<feature type="compositionally biased region" description="Low complexity" evidence="1">
    <location>
        <begin position="1968"/>
        <end position="2008"/>
    </location>
</feature>
<feature type="region of interest" description="Disordered" evidence="1">
    <location>
        <begin position="1936"/>
        <end position="2008"/>
    </location>
</feature>
<feature type="compositionally biased region" description="Polar residues" evidence="1">
    <location>
        <begin position="1212"/>
        <end position="1222"/>
    </location>
</feature>
<feature type="region of interest" description="Disordered" evidence="1">
    <location>
        <begin position="646"/>
        <end position="836"/>
    </location>
</feature>
<feature type="compositionally biased region" description="Pro residues" evidence="1">
    <location>
        <begin position="1442"/>
        <end position="1453"/>
    </location>
</feature>
<feature type="compositionally biased region" description="Low complexity" evidence="1">
    <location>
        <begin position="1800"/>
        <end position="1813"/>
    </location>
</feature>
<evidence type="ECO:0000256" key="1">
    <source>
        <dbReference type="SAM" id="MobiDB-lite"/>
    </source>
</evidence>
<feature type="compositionally biased region" description="Low complexity" evidence="1">
    <location>
        <begin position="1454"/>
        <end position="1463"/>
    </location>
</feature>
<dbReference type="RefSeq" id="XP_029216760.1">
    <property type="nucleotide sequence ID" value="XM_029360093.1"/>
</dbReference>
<feature type="compositionally biased region" description="Basic and acidic residues" evidence="1">
    <location>
        <begin position="535"/>
        <end position="545"/>
    </location>
</feature>
<feature type="compositionally biased region" description="Basic and acidic residues" evidence="1">
    <location>
        <begin position="420"/>
        <end position="430"/>
    </location>
</feature>
<dbReference type="OrthoDB" id="331367at2759"/>
<dbReference type="VEuPathDB" id="ToxoDB:BESB_013630"/>
<feature type="chain" id="PRO_5013151609" description="Transmembrane protein" evidence="2">
    <location>
        <begin position="38"/>
        <end position="2400"/>
    </location>
</feature>
<feature type="region of interest" description="Disordered" evidence="1">
    <location>
        <begin position="2052"/>
        <end position="2073"/>
    </location>
</feature>
<feature type="region of interest" description="Disordered" evidence="1">
    <location>
        <begin position="1493"/>
        <end position="1535"/>
    </location>
</feature>
<keyword evidence="2" id="KW-0732">Signal</keyword>
<feature type="compositionally biased region" description="Acidic residues" evidence="1">
    <location>
        <begin position="567"/>
        <end position="579"/>
    </location>
</feature>
<dbReference type="Proteomes" id="UP000224006">
    <property type="component" value="Chromosome IX"/>
</dbReference>
<feature type="compositionally biased region" description="Basic and acidic residues" evidence="1">
    <location>
        <begin position="646"/>
        <end position="676"/>
    </location>
</feature>
<feature type="region of interest" description="Disordered" evidence="1">
    <location>
        <begin position="1426"/>
        <end position="1465"/>
    </location>
</feature>
<dbReference type="KEGG" id="bbes:BESB_013630"/>
<dbReference type="EMBL" id="NWUJ01000010">
    <property type="protein sequence ID" value="PFH32751.1"/>
    <property type="molecule type" value="Genomic_DNA"/>
</dbReference>
<keyword evidence="4" id="KW-1185">Reference proteome</keyword>